<comment type="caution">
    <text evidence="2">The sequence shown here is derived from an EMBL/GenBank/DDBJ whole genome shotgun (WGS) entry which is preliminary data.</text>
</comment>
<name>A0ABW3IZL6_9FLAO</name>
<evidence type="ECO:0000256" key="1">
    <source>
        <dbReference type="SAM" id="SignalP"/>
    </source>
</evidence>
<reference evidence="3" key="1">
    <citation type="journal article" date="2019" name="Int. J. Syst. Evol. Microbiol.">
        <title>The Global Catalogue of Microorganisms (GCM) 10K type strain sequencing project: providing services to taxonomists for standard genome sequencing and annotation.</title>
        <authorList>
            <consortium name="The Broad Institute Genomics Platform"/>
            <consortium name="The Broad Institute Genome Sequencing Center for Infectious Disease"/>
            <person name="Wu L."/>
            <person name="Ma J."/>
        </authorList>
    </citation>
    <scope>NUCLEOTIDE SEQUENCE [LARGE SCALE GENOMIC DNA]</scope>
    <source>
        <strain evidence="3">CECT 7649</strain>
    </source>
</reference>
<dbReference type="Proteomes" id="UP001597051">
    <property type="component" value="Unassembled WGS sequence"/>
</dbReference>
<feature type="chain" id="PRO_5046911954" description="Cytochrome c domain-containing protein" evidence="1">
    <location>
        <begin position="28"/>
        <end position="121"/>
    </location>
</feature>
<protein>
    <recommendedName>
        <fullName evidence="4">Cytochrome c domain-containing protein</fullName>
    </recommendedName>
</protein>
<organism evidence="2 3">
    <name type="scientific">Flavobacterium myungsuense</name>
    <dbReference type="NCBI Taxonomy" id="651823"/>
    <lineage>
        <taxon>Bacteria</taxon>
        <taxon>Pseudomonadati</taxon>
        <taxon>Bacteroidota</taxon>
        <taxon>Flavobacteriia</taxon>
        <taxon>Flavobacteriales</taxon>
        <taxon>Flavobacteriaceae</taxon>
        <taxon>Flavobacterium</taxon>
    </lineage>
</organism>
<keyword evidence="1" id="KW-0732">Signal</keyword>
<evidence type="ECO:0000313" key="2">
    <source>
        <dbReference type="EMBL" id="MFD0983090.1"/>
    </source>
</evidence>
<evidence type="ECO:0008006" key="4">
    <source>
        <dbReference type="Google" id="ProtNLM"/>
    </source>
</evidence>
<evidence type="ECO:0000313" key="3">
    <source>
        <dbReference type="Proteomes" id="UP001597051"/>
    </source>
</evidence>
<dbReference type="SUPFAM" id="SSF46626">
    <property type="entry name" value="Cytochrome c"/>
    <property type="match status" value="1"/>
</dbReference>
<dbReference type="EMBL" id="JBHTIZ010000005">
    <property type="protein sequence ID" value="MFD0983090.1"/>
    <property type="molecule type" value="Genomic_DNA"/>
</dbReference>
<gene>
    <name evidence="2" type="ORF">ACFQ0S_01245</name>
</gene>
<feature type="signal peptide" evidence="1">
    <location>
        <begin position="1"/>
        <end position="27"/>
    </location>
</feature>
<sequence length="121" mass="13158">MKKIKILSKAILTLVILCFLVANSVTSCDSTSYQDISAVVTDPTYSKNIESVITTKCAGCHSTGGTYPPLENYDQVKEATYDGNLLCRINGVCGKIMPTSGKMPQATIDMIQLWATKDFPK</sequence>
<dbReference type="RefSeq" id="WP_379755213.1">
    <property type="nucleotide sequence ID" value="NZ_JBHSYB010000020.1"/>
</dbReference>
<accession>A0ABW3IZL6</accession>
<dbReference type="InterPro" id="IPR036909">
    <property type="entry name" value="Cyt_c-like_dom_sf"/>
</dbReference>
<keyword evidence="3" id="KW-1185">Reference proteome</keyword>
<dbReference type="PROSITE" id="PS51257">
    <property type="entry name" value="PROKAR_LIPOPROTEIN"/>
    <property type="match status" value="1"/>
</dbReference>
<proteinExistence type="predicted"/>